<reference evidence="4" key="1">
    <citation type="submission" date="2022-07" db="EMBL/GenBank/DDBJ databases">
        <title>Taxonomy of Novel Oxalotrophic and Methylotrophic Bacteria.</title>
        <authorList>
            <person name="Sahin N."/>
            <person name="Tani A."/>
        </authorList>
    </citation>
    <scope>NUCLEOTIDE SEQUENCE</scope>
    <source>
        <strain evidence="4">AM327</strain>
    </source>
</reference>
<evidence type="ECO:0000256" key="2">
    <source>
        <dbReference type="ARBA" id="ARBA00022801"/>
    </source>
</evidence>
<comment type="similarity">
    <text evidence="1">Belongs to the glycosyl hydrolase 3 family.</text>
</comment>
<sequence>MGLLADVERIPEMPLDNDLIKAKAKSSAIAIITIVRNSGEQYDRTIVNDFYLGLDELALIKNVSAAFHAENKKVIVILNIGGVIETASWKNNVDAILLAWQPGQEGGNSVTDVLSGIVNPSGKLPMTFPIDYNHHASANY</sequence>
<name>A0A9W6B6S8_9FLAO</name>
<accession>A0A9W6B6S8</accession>
<protein>
    <recommendedName>
        <fullName evidence="3">Glycoside hydrolase family 3 C-terminal domain-containing protein</fullName>
    </recommendedName>
</protein>
<dbReference type="GO" id="GO:0005975">
    <property type="term" value="P:carbohydrate metabolic process"/>
    <property type="evidence" value="ECO:0007669"/>
    <property type="project" value="InterPro"/>
</dbReference>
<dbReference type="Pfam" id="PF01915">
    <property type="entry name" value="Glyco_hydro_3_C"/>
    <property type="match status" value="1"/>
</dbReference>
<organism evidence="4 5">
    <name type="scientific">Neptunitalea chrysea</name>
    <dbReference type="NCBI Taxonomy" id="1647581"/>
    <lineage>
        <taxon>Bacteria</taxon>
        <taxon>Pseudomonadati</taxon>
        <taxon>Bacteroidota</taxon>
        <taxon>Flavobacteriia</taxon>
        <taxon>Flavobacteriales</taxon>
        <taxon>Flavobacteriaceae</taxon>
        <taxon>Neptunitalea</taxon>
    </lineage>
</organism>
<dbReference type="PANTHER" id="PTHR42715">
    <property type="entry name" value="BETA-GLUCOSIDASE"/>
    <property type="match status" value="1"/>
</dbReference>
<dbReference type="PANTHER" id="PTHR42715:SF10">
    <property type="entry name" value="BETA-GLUCOSIDASE"/>
    <property type="match status" value="1"/>
</dbReference>
<evidence type="ECO:0000256" key="1">
    <source>
        <dbReference type="ARBA" id="ARBA00005336"/>
    </source>
</evidence>
<keyword evidence="5" id="KW-1185">Reference proteome</keyword>
<keyword evidence="2" id="KW-0378">Hydrolase</keyword>
<dbReference type="AlphaFoldDB" id="A0A9W6B6S8"/>
<evidence type="ECO:0000313" key="5">
    <source>
        <dbReference type="Proteomes" id="UP001143545"/>
    </source>
</evidence>
<dbReference type="Proteomes" id="UP001143545">
    <property type="component" value="Unassembled WGS sequence"/>
</dbReference>
<dbReference type="GO" id="GO:0004553">
    <property type="term" value="F:hydrolase activity, hydrolyzing O-glycosyl compounds"/>
    <property type="evidence" value="ECO:0007669"/>
    <property type="project" value="InterPro"/>
</dbReference>
<dbReference type="Gene3D" id="3.40.50.1700">
    <property type="entry name" value="Glycoside hydrolase family 3 C-terminal domain"/>
    <property type="match status" value="1"/>
</dbReference>
<feature type="domain" description="Glycoside hydrolase family 3 C-terminal" evidence="3">
    <location>
        <begin position="21"/>
        <end position="135"/>
    </location>
</feature>
<proteinExistence type="inferred from homology"/>
<dbReference type="InterPro" id="IPR050288">
    <property type="entry name" value="Cellulose_deg_GH3"/>
</dbReference>
<comment type="caution">
    <text evidence="4">The sequence shown here is derived from an EMBL/GenBank/DDBJ whole genome shotgun (WGS) entry which is preliminary data.</text>
</comment>
<dbReference type="InterPro" id="IPR002772">
    <property type="entry name" value="Glyco_hydro_3_C"/>
</dbReference>
<dbReference type="EMBL" id="BRVP01000024">
    <property type="protein sequence ID" value="GLB53769.1"/>
    <property type="molecule type" value="Genomic_DNA"/>
</dbReference>
<dbReference type="SUPFAM" id="SSF52279">
    <property type="entry name" value="Beta-D-glucan exohydrolase, C-terminal domain"/>
    <property type="match status" value="1"/>
</dbReference>
<gene>
    <name evidence="4" type="ORF">NBRC110019_28100</name>
</gene>
<evidence type="ECO:0000259" key="3">
    <source>
        <dbReference type="Pfam" id="PF01915"/>
    </source>
</evidence>
<evidence type="ECO:0000313" key="4">
    <source>
        <dbReference type="EMBL" id="GLB53769.1"/>
    </source>
</evidence>
<dbReference type="InterPro" id="IPR036881">
    <property type="entry name" value="Glyco_hydro_3_C_sf"/>
</dbReference>